<sequence>MRSLLTESVLPRTMRKDSIKGLLVEQPKLRKIDKTGEIVSSGGNSFHFGELKKNHAHPNLVTKTKTSKTNPNILEQCQNFIFDNEGSRSDRGNKSTRTSTNTRTIRIDSNFHWSVFQSKDINQLGKKLLTEYKTWGKKNYTTDRNFLGGEDPDVVEADRFSYSEVSLKRTSLAISCGYYRDESEGNFTNAYQEYDTFEYGEYDNCVLSSRVNDFIVFEECISPAVVVSVKHTDKFGITLNTDVYVEQRASMLSCDSDSDILESVNDSQGAVNSIVLNTVMNEISEFMDEIDLDSTSTSTCNDGSIYATIASGEYLASRNVSESWATSFPDSDNVFSPYTSGISGEFLSEIDTSESWSENSLNNENIHNENYEDYYFELDGSLEFLRDYLSNKEEAEKRKRWGRFVK</sequence>
<organism evidence="1 2">
    <name type="scientific">Physocladia obscura</name>
    <dbReference type="NCBI Taxonomy" id="109957"/>
    <lineage>
        <taxon>Eukaryota</taxon>
        <taxon>Fungi</taxon>
        <taxon>Fungi incertae sedis</taxon>
        <taxon>Chytridiomycota</taxon>
        <taxon>Chytridiomycota incertae sedis</taxon>
        <taxon>Chytridiomycetes</taxon>
        <taxon>Chytridiales</taxon>
        <taxon>Chytriomycetaceae</taxon>
        <taxon>Physocladia</taxon>
    </lineage>
</organism>
<proteinExistence type="predicted"/>
<keyword evidence="2" id="KW-1185">Reference proteome</keyword>
<reference evidence="1" key="1">
    <citation type="submission" date="2020-05" db="EMBL/GenBank/DDBJ databases">
        <title>Phylogenomic resolution of chytrid fungi.</title>
        <authorList>
            <person name="Stajich J.E."/>
            <person name="Amses K."/>
            <person name="Simmons R."/>
            <person name="Seto K."/>
            <person name="Myers J."/>
            <person name="Bonds A."/>
            <person name="Quandt C.A."/>
            <person name="Barry K."/>
            <person name="Liu P."/>
            <person name="Grigoriev I."/>
            <person name="Longcore J.E."/>
            <person name="James T.Y."/>
        </authorList>
    </citation>
    <scope>NUCLEOTIDE SEQUENCE</scope>
    <source>
        <strain evidence="1">JEL0513</strain>
    </source>
</reference>
<dbReference type="EMBL" id="JADGJH010000875">
    <property type="protein sequence ID" value="KAJ3121524.1"/>
    <property type="molecule type" value="Genomic_DNA"/>
</dbReference>
<evidence type="ECO:0000313" key="1">
    <source>
        <dbReference type="EMBL" id="KAJ3121524.1"/>
    </source>
</evidence>
<comment type="caution">
    <text evidence="1">The sequence shown here is derived from an EMBL/GenBank/DDBJ whole genome shotgun (WGS) entry which is preliminary data.</text>
</comment>
<protein>
    <submittedName>
        <fullName evidence="1">Uncharacterized protein</fullName>
    </submittedName>
</protein>
<dbReference type="Proteomes" id="UP001211907">
    <property type="component" value="Unassembled WGS sequence"/>
</dbReference>
<gene>
    <name evidence="1" type="ORF">HK100_012346</name>
</gene>
<evidence type="ECO:0000313" key="2">
    <source>
        <dbReference type="Proteomes" id="UP001211907"/>
    </source>
</evidence>
<dbReference type="AlphaFoldDB" id="A0AAD5XGB1"/>
<accession>A0AAD5XGB1</accession>
<name>A0AAD5XGB1_9FUNG</name>